<proteinExistence type="predicted"/>
<dbReference type="AlphaFoldDB" id="A0AA35VEG8"/>
<accession>A0AA35VEG8</accession>
<sequence length="308" mass="35231">MSKSRKRPTAARHKAPARNQNDAPDIPRFRDANAAENYTKSLPRKFASTKFVCKPMLISLGVLEGVTQLFCNIGCENLLNLIAYTYELPTREFLVDSGYDNEKRKATFQLLGDRRYIDFAMINEILGLPSSNTSTVFDILPAEFNHETFRTEIIRGIFSCADRDKATFIIHSCLRIAHRILVCTVFARKEAGQVTKNELFFLWCMMQRANPPIPDFASFFFHKCAHMRSTMSDDVCIGGFVTLLARGLDIELPDEYQPVDNRNLLDECALINMHHILRRNMSSFTWYCPQGVGYLILPRPSSHKLHLP</sequence>
<evidence type="ECO:0000259" key="2">
    <source>
        <dbReference type="Pfam" id="PF03078"/>
    </source>
</evidence>
<name>A0AA35VEG8_LACSI</name>
<keyword evidence="4" id="KW-1185">Reference proteome</keyword>
<dbReference type="Proteomes" id="UP001177003">
    <property type="component" value="Chromosome 0"/>
</dbReference>
<evidence type="ECO:0000256" key="1">
    <source>
        <dbReference type="SAM" id="MobiDB-lite"/>
    </source>
</evidence>
<feature type="compositionally biased region" description="Basic residues" evidence="1">
    <location>
        <begin position="1"/>
        <end position="16"/>
    </location>
</feature>
<evidence type="ECO:0000313" key="3">
    <source>
        <dbReference type="EMBL" id="CAI9261337.1"/>
    </source>
</evidence>
<gene>
    <name evidence="3" type="ORF">LSALG_LOCUS2127</name>
</gene>
<dbReference type="Pfam" id="PF03078">
    <property type="entry name" value="ATHILA"/>
    <property type="match status" value="1"/>
</dbReference>
<organism evidence="3 4">
    <name type="scientific">Lactuca saligna</name>
    <name type="common">Willowleaf lettuce</name>
    <dbReference type="NCBI Taxonomy" id="75948"/>
    <lineage>
        <taxon>Eukaryota</taxon>
        <taxon>Viridiplantae</taxon>
        <taxon>Streptophyta</taxon>
        <taxon>Embryophyta</taxon>
        <taxon>Tracheophyta</taxon>
        <taxon>Spermatophyta</taxon>
        <taxon>Magnoliopsida</taxon>
        <taxon>eudicotyledons</taxon>
        <taxon>Gunneridae</taxon>
        <taxon>Pentapetalae</taxon>
        <taxon>asterids</taxon>
        <taxon>campanulids</taxon>
        <taxon>Asterales</taxon>
        <taxon>Asteraceae</taxon>
        <taxon>Cichorioideae</taxon>
        <taxon>Cichorieae</taxon>
        <taxon>Lactucinae</taxon>
        <taxon>Lactuca</taxon>
    </lineage>
</organism>
<protein>
    <recommendedName>
        <fullName evidence="2">Arabidopsis retrotransposon Orf1 C-terminal domain-containing protein</fullName>
    </recommendedName>
</protein>
<dbReference type="EMBL" id="OX465086">
    <property type="protein sequence ID" value="CAI9261337.1"/>
    <property type="molecule type" value="Genomic_DNA"/>
</dbReference>
<evidence type="ECO:0000313" key="4">
    <source>
        <dbReference type="Proteomes" id="UP001177003"/>
    </source>
</evidence>
<dbReference type="InterPro" id="IPR004312">
    <property type="entry name" value="ATHILA_Orf1_C"/>
</dbReference>
<feature type="domain" description="Arabidopsis retrotransposon Orf1 C-terminal" evidence="2">
    <location>
        <begin position="30"/>
        <end position="202"/>
    </location>
</feature>
<feature type="region of interest" description="Disordered" evidence="1">
    <location>
        <begin position="1"/>
        <end position="29"/>
    </location>
</feature>
<reference evidence="3" key="1">
    <citation type="submission" date="2023-04" db="EMBL/GenBank/DDBJ databases">
        <authorList>
            <person name="Vijverberg K."/>
            <person name="Xiong W."/>
            <person name="Schranz E."/>
        </authorList>
    </citation>
    <scope>NUCLEOTIDE SEQUENCE</scope>
</reference>